<evidence type="ECO:0000256" key="13">
    <source>
        <dbReference type="ARBA" id="ARBA00049221"/>
    </source>
</evidence>
<evidence type="ECO:0000256" key="6">
    <source>
        <dbReference type="ARBA" id="ARBA00023136"/>
    </source>
</evidence>
<comment type="catalytic activity">
    <reaction evidence="14">
        <text>13-(9Z-octadecenoyloxy)-octadecanoate + H2O = 13-hydroxy-octadecanoate + (9Z)-octadecenoate + H(+)</text>
        <dbReference type="Rhea" id="RHEA:52064"/>
        <dbReference type="ChEBI" id="CHEBI:15377"/>
        <dbReference type="ChEBI" id="CHEBI:15378"/>
        <dbReference type="ChEBI" id="CHEBI:30823"/>
        <dbReference type="ChEBI" id="CHEBI:136303"/>
        <dbReference type="ChEBI" id="CHEBI:136304"/>
    </reaction>
    <physiologicalReaction direction="left-to-right" evidence="14">
        <dbReference type="Rhea" id="RHEA:52065"/>
    </physiologicalReaction>
</comment>
<evidence type="ECO:0000256" key="15">
    <source>
        <dbReference type="ARBA" id="ARBA00049322"/>
    </source>
</evidence>
<feature type="transmembrane region" description="Helical" evidence="17">
    <location>
        <begin position="43"/>
        <end position="66"/>
    </location>
</feature>
<dbReference type="Pfam" id="PF04750">
    <property type="entry name" value="Far-17a_AIG1"/>
    <property type="match status" value="1"/>
</dbReference>
<comment type="catalytic activity">
    <reaction evidence="8">
        <text>13-octadecanoyloxy-octadecanoate + H2O = 13-hydroxy-octadecanoate + octadecanoate + H(+)</text>
        <dbReference type="Rhea" id="RHEA:52084"/>
        <dbReference type="ChEBI" id="CHEBI:15377"/>
        <dbReference type="ChEBI" id="CHEBI:15378"/>
        <dbReference type="ChEBI" id="CHEBI:25629"/>
        <dbReference type="ChEBI" id="CHEBI:136304"/>
        <dbReference type="ChEBI" id="CHEBI:136335"/>
    </reaction>
    <physiologicalReaction direction="left-to-right" evidence="8">
        <dbReference type="Rhea" id="RHEA:52085"/>
    </physiologicalReaction>
</comment>
<evidence type="ECO:0000256" key="3">
    <source>
        <dbReference type="ARBA" id="ARBA00009300"/>
    </source>
</evidence>
<evidence type="ECO:0000256" key="5">
    <source>
        <dbReference type="ARBA" id="ARBA00022989"/>
    </source>
</evidence>
<evidence type="ECO:0000256" key="18">
    <source>
        <dbReference type="SAM" id="SignalP"/>
    </source>
</evidence>
<dbReference type="SUPFAM" id="SSF56672">
    <property type="entry name" value="DNA/RNA polymerases"/>
    <property type="match status" value="1"/>
</dbReference>
<gene>
    <name evidence="20" type="ORF">RIMI_LOCUS9783975</name>
</gene>
<comment type="catalytic activity">
    <reaction evidence="9">
        <text>9-hexadecanoyloxy-octadecanoate + H2O = 9-hydroxy-octadecanoate + hexadecanoate + H(+)</text>
        <dbReference type="Rhea" id="RHEA:52052"/>
        <dbReference type="ChEBI" id="CHEBI:7896"/>
        <dbReference type="ChEBI" id="CHEBI:15377"/>
        <dbReference type="ChEBI" id="CHEBI:15378"/>
        <dbReference type="ChEBI" id="CHEBI:83670"/>
        <dbReference type="ChEBI" id="CHEBI:136286"/>
    </reaction>
    <physiologicalReaction direction="left-to-right" evidence="9">
        <dbReference type="Rhea" id="RHEA:52053"/>
    </physiologicalReaction>
</comment>
<dbReference type="PANTHER" id="PTHR10989:SF22">
    <property type="entry name" value="ANDROGEN DEPENDENT TFPI REGULATING PROTEIN"/>
    <property type="match status" value="1"/>
</dbReference>
<accession>A0ABN9LLI4</accession>
<comment type="catalytic activity">
    <reaction evidence="15">
        <text>13-(9Z-hexadecenoyloxy)-octadecanoate + H2O = 13-hydroxy-octadecanoate + (9Z)-hexadecenoate + H(+)</text>
        <dbReference type="Rhea" id="RHEA:52076"/>
        <dbReference type="ChEBI" id="CHEBI:15377"/>
        <dbReference type="ChEBI" id="CHEBI:15378"/>
        <dbReference type="ChEBI" id="CHEBI:32372"/>
        <dbReference type="ChEBI" id="CHEBI:136304"/>
        <dbReference type="ChEBI" id="CHEBI:136315"/>
    </reaction>
    <physiologicalReaction direction="left-to-right" evidence="15">
        <dbReference type="Rhea" id="RHEA:52077"/>
    </physiologicalReaction>
</comment>
<comment type="caution">
    <text evidence="20">The sequence shown here is derived from an EMBL/GenBank/DDBJ whole genome shotgun (WGS) entry which is preliminary data.</text>
</comment>
<comment type="catalytic activity">
    <reaction evidence="13">
        <text>9-octadecanoyloxy-octadecanoate + H2O = 9-hydroxy-octadecanoate + octadecanoate + H(+)</text>
        <dbReference type="Rhea" id="RHEA:52096"/>
        <dbReference type="ChEBI" id="CHEBI:15377"/>
        <dbReference type="ChEBI" id="CHEBI:15378"/>
        <dbReference type="ChEBI" id="CHEBI:25629"/>
        <dbReference type="ChEBI" id="CHEBI:136286"/>
        <dbReference type="ChEBI" id="CHEBI:136373"/>
    </reaction>
    <physiologicalReaction direction="left-to-right" evidence="13">
        <dbReference type="Rhea" id="RHEA:52097"/>
    </physiologicalReaction>
</comment>
<evidence type="ECO:0000256" key="14">
    <source>
        <dbReference type="ARBA" id="ARBA00049296"/>
    </source>
</evidence>
<evidence type="ECO:0000256" key="1">
    <source>
        <dbReference type="ARBA" id="ARBA00000923"/>
    </source>
</evidence>
<feature type="chain" id="PRO_5047165696" description="Reverse transcriptase domain-containing protein" evidence="18">
    <location>
        <begin position="20"/>
        <end position="501"/>
    </location>
</feature>
<comment type="catalytic activity">
    <reaction evidence="1">
        <text>9-(9Z-hexadecenoyloxy)-octadecanoate + H2O = (9Z)-hexadecenoate + 9-hydroxy-octadecanoate + H(+)</text>
        <dbReference type="Rhea" id="RHEA:52068"/>
        <dbReference type="ChEBI" id="CHEBI:15377"/>
        <dbReference type="ChEBI" id="CHEBI:15378"/>
        <dbReference type="ChEBI" id="CHEBI:32372"/>
        <dbReference type="ChEBI" id="CHEBI:136286"/>
        <dbReference type="ChEBI" id="CHEBI:136309"/>
    </reaction>
    <physiologicalReaction direction="left-to-right" evidence="1">
        <dbReference type="Rhea" id="RHEA:52069"/>
    </physiologicalReaction>
</comment>
<comment type="catalytic activity">
    <reaction evidence="7">
        <text>12-hexadecanoyloxy-octadecanoate + H2O = 12-hydroxyoctadecanoate + hexadecanoate + H(+)</text>
        <dbReference type="Rhea" id="RHEA:52056"/>
        <dbReference type="ChEBI" id="CHEBI:7896"/>
        <dbReference type="ChEBI" id="CHEBI:15377"/>
        <dbReference type="ChEBI" id="CHEBI:15378"/>
        <dbReference type="ChEBI" id="CHEBI:83677"/>
        <dbReference type="ChEBI" id="CHEBI:84201"/>
    </reaction>
    <physiologicalReaction direction="left-to-right" evidence="7">
        <dbReference type="Rhea" id="RHEA:52057"/>
    </physiologicalReaction>
</comment>
<evidence type="ECO:0000256" key="4">
    <source>
        <dbReference type="ARBA" id="ARBA00022692"/>
    </source>
</evidence>
<evidence type="ECO:0000313" key="20">
    <source>
        <dbReference type="EMBL" id="CAJ0942970.1"/>
    </source>
</evidence>
<keyword evidence="4 17" id="KW-0812">Transmembrane</keyword>
<organism evidence="20 21">
    <name type="scientific">Ranitomeya imitator</name>
    <name type="common">mimic poison frog</name>
    <dbReference type="NCBI Taxonomy" id="111125"/>
    <lineage>
        <taxon>Eukaryota</taxon>
        <taxon>Metazoa</taxon>
        <taxon>Chordata</taxon>
        <taxon>Craniata</taxon>
        <taxon>Vertebrata</taxon>
        <taxon>Euteleostomi</taxon>
        <taxon>Amphibia</taxon>
        <taxon>Batrachia</taxon>
        <taxon>Anura</taxon>
        <taxon>Neobatrachia</taxon>
        <taxon>Hyloidea</taxon>
        <taxon>Dendrobatidae</taxon>
        <taxon>Dendrobatinae</taxon>
        <taxon>Ranitomeya</taxon>
    </lineage>
</organism>
<reference evidence="20" key="1">
    <citation type="submission" date="2023-07" db="EMBL/GenBank/DDBJ databases">
        <authorList>
            <person name="Stuckert A."/>
        </authorList>
    </citation>
    <scope>NUCLEOTIDE SEQUENCE</scope>
</reference>
<name>A0ABN9LLI4_9NEOB</name>
<evidence type="ECO:0000256" key="8">
    <source>
        <dbReference type="ARBA" id="ARBA00047427"/>
    </source>
</evidence>
<feature type="transmembrane region" description="Helical" evidence="17">
    <location>
        <begin position="126"/>
        <end position="145"/>
    </location>
</feature>
<feature type="transmembrane region" description="Helical" evidence="17">
    <location>
        <begin position="191"/>
        <end position="211"/>
    </location>
</feature>
<evidence type="ECO:0000256" key="11">
    <source>
        <dbReference type="ARBA" id="ARBA00048701"/>
    </source>
</evidence>
<dbReference type="EMBL" id="CAUEEQ010020595">
    <property type="protein sequence ID" value="CAJ0942970.1"/>
    <property type="molecule type" value="Genomic_DNA"/>
</dbReference>
<comment type="catalytic activity">
    <reaction evidence="12">
        <text>9-(9Z-octadecenoyloxy)-octadecanoate + H2O = 9-hydroxy-octadecanoate + (9Z)-octadecenoate + H(+)</text>
        <dbReference type="Rhea" id="RHEA:52048"/>
        <dbReference type="ChEBI" id="CHEBI:15377"/>
        <dbReference type="ChEBI" id="CHEBI:15378"/>
        <dbReference type="ChEBI" id="CHEBI:30823"/>
        <dbReference type="ChEBI" id="CHEBI:136282"/>
        <dbReference type="ChEBI" id="CHEBI:136286"/>
    </reaction>
    <physiologicalReaction direction="left-to-right" evidence="12">
        <dbReference type="Rhea" id="RHEA:52049"/>
    </physiologicalReaction>
</comment>
<feature type="transmembrane region" description="Helical" evidence="17">
    <location>
        <begin position="157"/>
        <end position="176"/>
    </location>
</feature>
<evidence type="ECO:0000256" key="10">
    <source>
        <dbReference type="ARBA" id="ARBA00048680"/>
    </source>
</evidence>
<evidence type="ECO:0000256" key="12">
    <source>
        <dbReference type="ARBA" id="ARBA00048800"/>
    </source>
</evidence>
<evidence type="ECO:0000256" key="2">
    <source>
        <dbReference type="ARBA" id="ARBA00004127"/>
    </source>
</evidence>
<feature type="domain" description="Reverse transcriptase" evidence="19">
    <location>
        <begin position="220"/>
        <end position="477"/>
    </location>
</feature>
<dbReference type="PANTHER" id="PTHR10989">
    <property type="entry name" value="ANDROGEN-INDUCED PROTEIN 1-RELATED"/>
    <property type="match status" value="1"/>
</dbReference>
<evidence type="ECO:0000259" key="19">
    <source>
        <dbReference type="PROSITE" id="PS50878"/>
    </source>
</evidence>
<evidence type="ECO:0000256" key="9">
    <source>
        <dbReference type="ARBA" id="ARBA00047863"/>
    </source>
</evidence>
<sequence length="501" mass="57931">MAALGIVLHVGFLAWNVFAVWQNLEVTSSQLSHGANTYGGRWKYLTFLNQVLQTTFFGVCLLCDLLQLCLSNRNRFCSVLTRVKDCIFAALAFPVGVFVFTSFWSIYAYDRELVYPKELDRIIPQWLNHAMHTFILPLILIELVTCSHQYPSKKSGLAVLVGFGVAYLSWVYWVHYAADIWVYPILAKLDAVGMLIFFASSFLIMLTLYFIGEWLTRLRWGDMALPSRNVLHSRRLFNTKHSDTTFTAYRQLSPATNDQGKDFGIVKTVFNDAEVPLQHPEPIAVGFVLTYDYWTLAMSERTILATMDVESLHSNIPHQDGLNACKFFLENTGTDANSVVKLIKFILTHNYFEFDKKIYLQETDKAMGSKMAPQYANLFMAKLESDFLSSCPIRPLAYYRYIDDILIIWTELEPLLKMFHEQFNQFHPTINLTLNYSCTGINFLDAIIKLQNNKIETSLYQKPIDRPTYLKWDSFHPKHMKKLYFLQPSHQIQSYLFQPNG</sequence>
<proteinExistence type="inferred from homology"/>
<comment type="subcellular location">
    <subcellularLocation>
        <location evidence="2">Endomembrane system</location>
        <topology evidence="2">Multi-pass membrane protein</topology>
    </subcellularLocation>
</comment>
<dbReference type="InterPro" id="IPR043502">
    <property type="entry name" value="DNA/RNA_pol_sf"/>
</dbReference>
<keyword evidence="21" id="KW-1185">Reference proteome</keyword>
<comment type="similarity">
    <text evidence="3">Belongs to the AIG1 family.</text>
</comment>
<evidence type="ECO:0000313" key="21">
    <source>
        <dbReference type="Proteomes" id="UP001176940"/>
    </source>
</evidence>
<keyword evidence="18" id="KW-0732">Signal</keyword>
<protein>
    <recommendedName>
        <fullName evidence="19">Reverse transcriptase domain-containing protein</fullName>
    </recommendedName>
</protein>
<evidence type="ECO:0000256" key="7">
    <source>
        <dbReference type="ARBA" id="ARBA00047368"/>
    </source>
</evidence>
<evidence type="ECO:0000256" key="16">
    <source>
        <dbReference type="ARBA" id="ARBA00049428"/>
    </source>
</evidence>
<dbReference type="Pfam" id="PF00078">
    <property type="entry name" value="RVT_1"/>
    <property type="match status" value="1"/>
</dbReference>
<comment type="catalytic activity">
    <reaction evidence="10">
        <text>12-octadecanoyloxy-octadecanoate + H2O = 12-hydroxyoctadecanoate + octadecanoate + H(+)</text>
        <dbReference type="Rhea" id="RHEA:52080"/>
        <dbReference type="ChEBI" id="CHEBI:15377"/>
        <dbReference type="ChEBI" id="CHEBI:15378"/>
        <dbReference type="ChEBI" id="CHEBI:25629"/>
        <dbReference type="ChEBI" id="CHEBI:84201"/>
        <dbReference type="ChEBI" id="CHEBI:136330"/>
    </reaction>
    <physiologicalReaction direction="left-to-right" evidence="10">
        <dbReference type="Rhea" id="RHEA:52081"/>
    </physiologicalReaction>
</comment>
<comment type="catalytic activity">
    <reaction evidence="11">
        <text>12-(9Z-octadecenoyloxy)-octadecanoate + H2O = 12-hydroxyoctadecanoate + (9Z)-octadecenoate + H(+)</text>
        <dbReference type="Rhea" id="RHEA:52060"/>
        <dbReference type="ChEBI" id="CHEBI:15377"/>
        <dbReference type="ChEBI" id="CHEBI:15378"/>
        <dbReference type="ChEBI" id="CHEBI:30823"/>
        <dbReference type="ChEBI" id="CHEBI:84201"/>
        <dbReference type="ChEBI" id="CHEBI:136302"/>
    </reaction>
    <physiologicalReaction direction="left-to-right" evidence="11">
        <dbReference type="Rhea" id="RHEA:52061"/>
    </physiologicalReaction>
</comment>
<dbReference type="InterPro" id="IPR000477">
    <property type="entry name" value="RT_dom"/>
</dbReference>
<feature type="transmembrane region" description="Helical" evidence="17">
    <location>
        <begin position="86"/>
        <end position="106"/>
    </location>
</feature>
<evidence type="ECO:0000256" key="17">
    <source>
        <dbReference type="SAM" id="Phobius"/>
    </source>
</evidence>
<feature type="signal peptide" evidence="18">
    <location>
        <begin position="1"/>
        <end position="19"/>
    </location>
</feature>
<comment type="catalytic activity">
    <reaction evidence="16">
        <text>12-(9Z-hexadecenoyloxy)-octadecanoate + H2O = 12-hydroxyoctadecanoate + (9Z)-hexadecenoate + H(+)</text>
        <dbReference type="Rhea" id="RHEA:52072"/>
        <dbReference type="ChEBI" id="CHEBI:15377"/>
        <dbReference type="ChEBI" id="CHEBI:15378"/>
        <dbReference type="ChEBI" id="CHEBI:32372"/>
        <dbReference type="ChEBI" id="CHEBI:84201"/>
        <dbReference type="ChEBI" id="CHEBI:136312"/>
    </reaction>
    <physiologicalReaction direction="left-to-right" evidence="16">
        <dbReference type="Rhea" id="RHEA:52073"/>
    </physiologicalReaction>
</comment>
<dbReference type="InterPro" id="IPR006838">
    <property type="entry name" value="ADTRP_AIG1"/>
</dbReference>
<dbReference type="PROSITE" id="PS50878">
    <property type="entry name" value="RT_POL"/>
    <property type="match status" value="1"/>
</dbReference>
<keyword evidence="6 17" id="KW-0472">Membrane</keyword>
<keyword evidence="5 17" id="KW-1133">Transmembrane helix</keyword>
<dbReference type="Proteomes" id="UP001176940">
    <property type="component" value="Unassembled WGS sequence"/>
</dbReference>